<name>A0A0A9A3X5_ARUDO</name>
<dbReference type="EMBL" id="GBRH01253297">
    <property type="protein sequence ID" value="JAD44598.1"/>
    <property type="molecule type" value="Transcribed_RNA"/>
</dbReference>
<protein>
    <submittedName>
        <fullName evidence="1">Uncharacterized protein</fullName>
    </submittedName>
</protein>
<reference evidence="1" key="2">
    <citation type="journal article" date="2015" name="Data Brief">
        <title>Shoot transcriptome of the giant reed, Arundo donax.</title>
        <authorList>
            <person name="Barrero R.A."/>
            <person name="Guerrero F.D."/>
            <person name="Moolhuijzen P."/>
            <person name="Goolsby J.A."/>
            <person name="Tidwell J."/>
            <person name="Bellgard S.E."/>
            <person name="Bellgard M.I."/>
        </authorList>
    </citation>
    <scope>NUCLEOTIDE SEQUENCE</scope>
    <source>
        <tissue evidence="1">Shoot tissue taken approximately 20 cm above the soil surface</tissue>
    </source>
</reference>
<sequence length="40" mass="4776">MYLVTKASLKKRRFLFSSLPNFLILQNRFAIQGQIFCIRI</sequence>
<evidence type="ECO:0000313" key="1">
    <source>
        <dbReference type="EMBL" id="JAD44598.1"/>
    </source>
</evidence>
<organism evidence="1">
    <name type="scientific">Arundo donax</name>
    <name type="common">Giant reed</name>
    <name type="synonym">Donax arundinaceus</name>
    <dbReference type="NCBI Taxonomy" id="35708"/>
    <lineage>
        <taxon>Eukaryota</taxon>
        <taxon>Viridiplantae</taxon>
        <taxon>Streptophyta</taxon>
        <taxon>Embryophyta</taxon>
        <taxon>Tracheophyta</taxon>
        <taxon>Spermatophyta</taxon>
        <taxon>Magnoliopsida</taxon>
        <taxon>Liliopsida</taxon>
        <taxon>Poales</taxon>
        <taxon>Poaceae</taxon>
        <taxon>PACMAD clade</taxon>
        <taxon>Arundinoideae</taxon>
        <taxon>Arundineae</taxon>
        <taxon>Arundo</taxon>
    </lineage>
</organism>
<reference evidence="1" key="1">
    <citation type="submission" date="2014-09" db="EMBL/GenBank/DDBJ databases">
        <authorList>
            <person name="Magalhaes I.L.F."/>
            <person name="Oliveira U."/>
            <person name="Santos F.R."/>
            <person name="Vidigal T.H.D.A."/>
            <person name="Brescovit A.D."/>
            <person name="Santos A.J."/>
        </authorList>
    </citation>
    <scope>NUCLEOTIDE SEQUENCE</scope>
    <source>
        <tissue evidence="1">Shoot tissue taken approximately 20 cm above the soil surface</tissue>
    </source>
</reference>
<proteinExistence type="predicted"/>
<accession>A0A0A9A3X5</accession>
<dbReference type="AlphaFoldDB" id="A0A0A9A3X5"/>